<protein>
    <submittedName>
        <fullName evidence="1">Uncharacterized protein</fullName>
    </submittedName>
</protein>
<gene>
    <name evidence="1" type="ORF">AKJ08_2166</name>
</gene>
<accession>A0A0K1PF97</accession>
<dbReference type="EMBL" id="CP012332">
    <property type="protein sequence ID" value="AKU91779.1"/>
    <property type="molecule type" value="Genomic_DNA"/>
</dbReference>
<proteinExistence type="predicted"/>
<dbReference type="AlphaFoldDB" id="A0A0K1PF97"/>
<dbReference type="Proteomes" id="UP000055590">
    <property type="component" value="Chromosome"/>
</dbReference>
<organism evidence="1 2">
    <name type="scientific">Vulgatibacter incomptus</name>
    <dbReference type="NCBI Taxonomy" id="1391653"/>
    <lineage>
        <taxon>Bacteria</taxon>
        <taxon>Pseudomonadati</taxon>
        <taxon>Myxococcota</taxon>
        <taxon>Myxococcia</taxon>
        <taxon>Myxococcales</taxon>
        <taxon>Cystobacterineae</taxon>
        <taxon>Vulgatibacteraceae</taxon>
        <taxon>Vulgatibacter</taxon>
    </lineage>
</organism>
<dbReference type="KEGG" id="vin:AKJ08_2166"/>
<evidence type="ECO:0000313" key="2">
    <source>
        <dbReference type="Proteomes" id="UP000055590"/>
    </source>
</evidence>
<name>A0A0K1PF97_9BACT</name>
<reference evidence="1 2" key="1">
    <citation type="submission" date="2015-08" db="EMBL/GenBank/DDBJ databases">
        <authorList>
            <person name="Babu N.S."/>
            <person name="Beckwith C.J."/>
            <person name="Beseler K.G."/>
            <person name="Brison A."/>
            <person name="Carone J.V."/>
            <person name="Caskin T.P."/>
            <person name="Diamond M."/>
            <person name="Durham M.E."/>
            <person name="Foxe J.M."/>
            <person name="Go M."/>
            <person name="Henderson B.A."/>
            <person name="Jones I.B."/>
            <person name="McGettigan J.A."/>
            <person name="Micheletti S.J."/>
            <person name="Nasrallah M.E."/>
            <person name="Ortiz D."/>
            <person name="Piller C.R."/>
            <person name="Privatt S.R."/>
            <person name="Schneider S.L."/>
            <person name="Sharp S."/>
            <person name="Smith T.C."/>
            <person name="Stanton J.D."/>
            <person name="Ullery H.E."/>
            <person name="Wilson R.J."/>
            <person name="Serrano M.G."/>
            <person name="Buck G."/>
            <person name="Lee V."/>
            <person name="Wang Y."/>
            <person name="Carvalho R."/>
            <person name="Voegtly L."/>
            <person name="Shi R."/>
            <person name="Duckworth R."/>
            <person name="Johnson A."/>
            <person name="Loviza R."/>
            <person name="Walstead R."/>
            <person name="Shah Z."/>
            <person name="Kiflezghi M."/>
            <person name="Wade K."/>
            <person name="Ball S.L."/>
            <person name="Bradley K.W."/>
            <person name="Asai D.J."/>
            <person name="Bowman C.A."/>
            <person name="Russell D.A."/>
            <person name="Pope W.H."/>
            <person name="Jacobs-Sera D."/>
            <person name="Hendrix R.W."/>
            <person name="Hatfull G.F."/>
        </authorList>
    </citation>
    <scope>NUCLEOTIDE SEQUENCE [LARGE SCALE GENOMIC DNA]</scope>
    <source>
        <strain evidence="1 2">DSM 27710</strain>
    </source>
</reference>
<keyword evidence="2" id="KW-1185">Reference proteome</keyword>
<evidence type="ECO:0000313" key="1">
    <source>
        <dbReference type="EMBL" id="AKU91779.1"/>
    </source>
</evidence>
<sequence>MSEALTTRSDHLSSEEERVIRGLRGIPAARGTRLEAKASGTMLDELHVMELEIRRRYQAHLARPQPQASAAKDSLIRALREKK</sequence>